<dbReference type="EMBL" id="OQ326496">
    <property type="protein sequence ID" value="WDQ45420.1"/>
    <property type="molecule type" value="Genomic_DNA"/>
</dbReference>
<evidence type="ECO:0000313" key="1">
    <source>
        <dbReference type="EMBL" id="WDQ45420.1"/>
    </source>
</evidence>
<sequence length="31" mass="3758">MGQYTIQFKLSDNLPHQSYRFLIIYKGCDFM</sequence>
<protein>
    <submittedName>
        <fullName evidence="1">Uncharacterized protein</fullName>
    </submittedName>
</protein>
<reference evidence="1" key="1">
    <citation type="submission" date="2023-01" db="EMBL/GenBank/DDBJ databases">
        <authorList>
            <person name="Sprotte S."/>
            <person name="Brinks E."/>
        </authorList>
    </citation>
    <scope>NUCLEOTIDE SEQUENCE</scope>
</reference>
<accession>A0AAT9TR49</accession>
<organism evidence="1">
    <name type="scientific">Enterocloster phage PMBT24</name>
    <dbReference type="NCBI Taxonomy" id="3025413"/>
    <lineage>
        <taxon>Viruses</taxon>
        <taxon>Duplodnaviria</taxon>
        <taxon>Heunggongvirae</taxon>
        <taxon>Uroviricota</taxon>
        <taxon>Caudoviricetes</taxon>
    </lineage>
</organism>
<name>A0AAT9TR49_9CAUD</name>
<proteinExistence type="predicted"/>
<reference evidence="1" key="2">
    <citation type="journal article" date="2024" name="Heliyon">
        <title>Complete genome sequence of the novel virulent phage PMBT24 infecting Enterocloster bolteae from the human gut.</title>
        <authorList>
            <person name="Sprotte S."/>
            <person name="Brinks E."/>
            <person name="Neve H."/>
            <person name="Franz C.M.A.P."/>
        </authorList>
    </citation>
    <scope>NUCLEOTIDE SEQUENCE</scope>
</reference>